<dbReference type="EMBL" id="JAGTTN010000001">
    <property type="protein sequence ID" value="MCC2031029.1"/>
    <property type="molecule type" value="Genomic_DNA"/>
</dbReference>
<name>A0A9X1LS92_9MICO</name>
<gene>
    <name evidence="2" type="ORF">KEC57_02410</name>
</gene>
<keyword evidence="3" id="KW-1185">Reference proteome</keyword>
<keyword evidence="1" id="KW-1133">Transmembrane helix</keyword>
<dbReference type="AlphaFoldDB" id="A0A9X1LS92"/>
<dbReference type="Proteomes" id="UP001139354">
    <property type="component" value="Unassembled WGS sequence"/>
</dbReference>
<comment type="caution">
    <text evidence="2">The sequence shown here is derived from an EMBL/GenBank/DDBJ whole genome shotgun (WGS) entry which is preliminary data.</text>
</comment>
<feature type="transmembrane region" description="Helical" evidence="1">
    <location>
        <begin position="12"/>
        <end position="34"/>
    </location>
</feature>
<accession>A0A9X1LS92</accession>
<organism evidence="2 3">
    <name type="scientific">Microbacterium allomyrinae</name>
    <dbReference type="NCBI Taxonomy" id="2830666"/>
    <lineage>
        <taxon>Bacteria</taxon>
        <taxon>Bacillati</taxon>
        <taxon>Actinomycetota</taxon>
        <taxon>Actinomycetes</taxon>
        <taxon>Micrococcales</taxon>
        <taxon>Microbacteriaceae</taxon>
        <taxon>Microbacterium</taxon>
    </lineage>
</organism>
<feature type="transmembrane region" description="Helical" evidence="1">
    <location>
        <begin position="110"/>
        <end position="131"/>
    </location>
</feature>
<sequence length="162" mass="16403">MEQIEAWSEFNVAMVGATAALAGLVIVASSVNIAEIIKSNTLTARLAAAIAALVLAIIVTGVGLVPDVGILSYGVVIGVSTLLAAIFQVHATRVIAHDPDPEHVARVFKAALGFAPITAYAAASLALLFAAPVGLTIAAVGTLLAIVSAIVVSWVALVEVLR</sequence>
<evidence type="ECO:0008006" key="4">
    <source>
        <dbReference type="Google" id="ProtNLM"/>
    </source>
</evidence>
<evidence type="ECO:0000313" key="3">
    <source>
        <dbReference type="Proteomes" id="UP001139354"/>
    </source>
</evidence>
<protein>
    <recommendedName>
        <fullName evidence="4">Modulator of FtsH protease</fullName>
    </recommendedName>
</protein>
<proteinExistence type="predicted"/>
<evidence type="ECO:0000313" key="2">
    <source>
        <dbReference type="EMBL" id="MCC2031029.1"/>
    </source>
</evidence>
<keyword evidence="1" id="KW-0472">Membrane</keyword>
<feature type="transmembrane region" description="Helical" evidence="1">
    <location>
        <begin position="70"/>
        <end position="89"/>
    </location>
</feature>
<feature type="transmembrane region" description="Helical" evidence="1">
    <location>
        <begin position="46"/>
        <end position="64"/>
    </location>
</feature>
<feature type="transmembrane region" description="Helical" evidence="1">
    <location>
        <begin position="137"/>
        <end position="161"/>
    </location>
</feature>
<keyword evidence="1" id="KW-0812">Transmembrane</keyword>
<evidence type="ECO:0000256" key="1">
    <source>
        <dbReference type="SAM" id="Phobius"/>
    </source>
</evidence>
<reference evidence="2" key="1">
    <citation type="submission" date="2021-04" db="EMBL/GenBank/DDBJ databases">
        <title>Microbacterium tenobrionis sp. nov. and Microbacterium allomyrinae sp. nov., isolated from larvae of Tenobrio molitor and Allomyrina dichotoma, respectively.</title>
        <authorList>
            <person name="Lee S.D."/>
        </authorList>
    </citation>
    <scope>NUCLEOTIDE SEQUENCE</scope>
    <source>
        <strain evidence="2">BWT-G7</strain>
    </source>
</reference>
<dbReference type="RefSeq" id="WP_229382907.1">
    <property type="nucleotide sequence ID" value="NZ_JAGTTN010000001.1"/>
</dbReference>